<dbReference type="InterPro" id="IPR026960">
    <property type="entry name" value="RVT-Znf"/>
</dbReference>
<proteinExistence type="predicted"/>
<feature type="domain" description="Reverse transcriptase zinc-binding" evidence="1">
    <location>
        <begin position="95"/>
        <end position="177"/>
    </location>
</feature>
<accession>A0A3P6AYD6</accession>
<gene>
    <name evidence="2" type="ORF">BOLC3T20403H</name>
</gene>
<protein>
    <recommendedName>
        <fullName evidence="1">Reverse transcriptase zinc-binding domain-containing protein</fullName>
    </recommendedName>
</protein>
<evidence type="ECO:0000313" key="2">
    <source>
        <dbReference type="EMBL" id="VDC99166.1"/>
    </source>
</evidence>
<reference evidence="2" key="1">
    <citation type="submission" date="2018-11" db="EMBL/GenBank/DDBJ databases">
        <authorList>
            <consortium name="Genoscope - CEA"/>
            <person name="William W."/>
        </authorList>
    </citation>
    <scope>NUCLEOTIDE SEQUENCE</scope>
</reference>
<organism evidence="2">
    <name type="scientific">Brassica oleracea</name>
    <name type="common">Wild cabbage</name>
    <dbReference type="NCBI Taxonomy" id="3712"/>
    <lineage>
        <taxon>Eukaryota</taxon>
        <taxon>Viridiplantae</taxon>
        <taxon>Streptophyta</taxon>
        <taxon>Embryophyta</taxon>
        <taxon>Tracheophyta</taxon>
        <taxon>Spermatophyta</taxon>
        <taxon>Magnoliopsida</taxon>
        <taxon>eudicotyledons</taxon>
        <taxon>Gunneridae</taxon>
        <taxon>Pentapetalae</taxon>
        <taxon>rosids</taxon>
        <taxon>malvids</taxon>
        <taxon>Brassicales</taxon>
        <taxon>Brassicaceae</taxon>
        <taxon>Brassiceae</taxon>
        <taxon>Brassica</taxon>
    </lineage>
</organism>
<dbReference type="Pfam" id="PF13966">
    <property type="entry name" value="zf-RVT"/>
    <property type="match status" value="1"/>
</dbReference>
<dbReference type="EMBL" id="LR031872">
    <property type="protein sequence ID" value="VDC99166.1"/>
    <property type="molecule type" value="Genomic_DNA"/>
</dbReference>
<sequence length="207" mass="24289">MDVKDGSTARFWIDLWFSKGRLIEIAGELGTQKLGISRDMRICNVLREGQWRFHRCRDRHIQILVTEIRTFQLTLTDGRDEVLWKRGDNDYGTKFISSEIWNQIRVHKETVLWSKIVWFSQGVPRFAFITWLAVKDRLATGHRSQRWGQPQHCLYCGEPDETRDHMFFACPYTFTLWLKMVGICLGLIQIQTGTLHCPQCCPDHTTA</sequence>
<dbReference type="AlphaFoldDB" id="A0A3P6AYD6"/>
<evidence type="ECO:0000259" key="1">
    <source>
        <dbReference type="Pfam" id="PF13966"/>
    </source>
</evidence>
<name>A0A3P6AYD6_BRAOL</name>